<reference evidence="3" key="1">
    <citation type="submission" date="2020-10" db="EMBL/GenBank/DDBJ databases">
        <title>Microbiome of the Black Sea water column analyzed by genome centric metagenomics.</title>
        <authorList>
            <person name="Cabello-Yeves P.J."/>
            <person name="Callieri C."/>
            <person name="Picazo A."/>
            <person name="Mehrshad M."/>
            <person name="Haro-Moreno J.M."/>
            <person name="Roda-Garcia J."/>
            <person name="Dzembekova N."/>
            <person name="Slabakova V."/>
            <person name="Slabakova N."/>
            <person name="Moncheva S."/>
            <person name="Rodriguez-Valera F."/>
        </authorList>
    </citation>
    <scope>NUCLEOTIDE SEQUENCE</scope>
    <source>
        <strain evidence="3">BS307-5m-G5</strain>
    </source>
</reference>
<organism evidence="3 4">
    <name type="scientific">PS1 clade bacterium</name>
    <dbReference type="NCBI Taxonomy" id="2175152"/>
    <lineage>
        <taxon>Bacteria</taxon>
        <taxon>Pseudomonadati</taxon>
        <taxon>Pseudomonadota</taxon>
        <taxon>Alphaproteobacteria</taxon>
        <taxon>PS1 clade</taxon>
    </lineage>
</organism>
<comment type="caution">
    <text evidence="3">The sequence shown here is derived from an EMBL/GenBank/DDBJ whole genome shotgun (WGS) entry which is preliminary data.</text>
</comment>
<dbReference type="Pfam" id="PF13609">
    <property type="entry name" value="Porin_4"/>
    <property type="match status" value="1"/>
</dbReference>
<keyword evidence="1" id="KW-0732">Signal</keyword>
<evidence type="ECO:0000259" key="2">
    <source>
        <dbReference type="Pfam" id="PF13609"/>
    </source>
</evidence>
<dbReference type="InterPro" id="IPR033900">
    <property type="entry name" value="Gram_neg_porin_domain"/>
</dbReference>
<accession>A0A937HCV4</accession>
<dbReference type="EMBL" id="JADHOK010000014">
    <property type="protein sequence ID" value="MBL6761464.1"/>
    <property type="molecule type" value="Genomic_DNA"/>
</dbReference>
<evidence type="ECO:0000313" key="3">
    <source>
        <dbReference type="EMBL" id="MBL6761464.1"/>
    </source>
</evidence>
<evidence type="ECO:0000313" key="4">
    <source>
        <dbReference type="Proteomes" id="UP000785783"/>
    </source>
</evidence>
<dbReference type="SUPFAM" id="SSF56935">
    <property type="entry name" value="Porins"/>
    <property type="match status" value="1"/>
</dbReference>
<gene>
    <name evidence="3" type="ORF">ISQ19_02080</name>
</gene>
<proteinExistence type="predicted"/>
<sequence>MKIAATLKSSCAVMALVTFPAVTALAEPLAFTVGGFFTQSVQLVDVDDHDDGTSFEDEVLAQNAEIHFKGKTMLDNGTEIGVRIEPEASSNGSRADDQIDEHYLYMKGQWGKLIVGAENGVGHLMQVRAPRFVPGLKIYDNSVTDDIYETAYDKLLGDDATDDAIEDAHMSTKLEHISGDANKLSYMTPRVGGLQLGVSFAPNNKDRQGGENNAAAIDDEVTQEDIIEFGVSFKGKTNGLGYKLSYTTVEGETVEPGEPDPESSSVGLALSYGDWIFGGNMSEHDDLGQVDGKYTGSDNIETTSYALKYKYGADSYIGIGFTDGEETETDSDNVRNITEFEETMIGGGRKITDGVSIGYYYTMTEASYGNASSKASGEADALGLTLDLRF</sequence>
<feature type="signal peptide" evidence="1">
    <location>
        <begin position="1"/>
        <end position="26"/>
    </location>
</feature>
<dbReference type="Proteomes" id="UP000785783">
    <property type="component" value="Unassembled WGS sequence"/>
</dbReference>
<dbReference type="AlphaFoldDB" id="A0A937HCV4"/>
<protein>
    <submittedName>
        <fullName evidence="3">Porin</fullName>
    </submittedName>
</protein>
<dbReference type="GO" id="GO:0016020">
    <property type="term" value="C:membrane"/>
    <property type="evidence" value="ECO:0007669"/>
    <property type="project" value="InterPro"/>
</dbReference>
<feature type="domain" description="Porin" evidence="2">
    <location>
        <begin position="12"/>
        <end position="364"/>
    </location>
</feature>
<name>A0A937HCV4_9PROT</name>
<feature type="chain" id="PRO_5037044254" evidence="1">
    <location>
        <begin position="27"/>
        <end position="390"/>
    </location>
</feature>
<evidence type="ECO:0000256" key="1">
    <source>
        <dbReference type="SAM" id="SignalP"/>
    </source>
</evidence>
<dbReference type="InterPro" id="IPR023614">
    <property type="entry name" value="Porin_dom_sf"/>
</dbReference>
<dbReference type="GO" id="GO:0015288">
    <property type="term" value="F:porin activity"/>
    <property type="evidence" value="ECO:0007669"/>
    <property type="project" value="InterPro"/>
</dbReference>
<dbReference type="Gene3D" id="2.40.160.10">
    <property type="entry name" value="Porin"/>
    <property type="match status" value="1"/>
</dbReference>